<sequence length="77" mass="7447">MGAATLGRSGGGRTRAVARGAGALGARALHDVVTAAAAAAARVGPAALAACTACAAYVASSDAQTKRRCPLVGHRLF</sequence>
<reference evidence="1 2" key="1">
    <citation type="submission" date="2017-11" db="EMBL/GenBank/DDBJ databases">
        <title>Molecular characterization of Burkholderia pseudomallei and closely related isolates from Vietnam.</title>
        <authorList>
            <person name="Ustinov D.V."/>
            <person name="Antonov A.S."/>
            <person name="Avdusheva E.F."/>
            <person name="Shpak I.M."/>
            <person name="Zakharova I.B."/>
            <person name="Thi L.A."/>
            <person name="Teteryatnikova N."/>
            <person name="Lopasteyskaya Y.A."/>
            <person name="Kuzyutina J.A."/>
            <person name="Ngo T.N."/>
            <person name="Victorov D.V."/>
        </authorList>
    </citation>
    <scope>NUCLEOTIDE SEQUENCE [LARGE SCALE GENOMIC DNA]</scope>
    <source>
        <strain evidence="1 2">V1512</strain>
    </source>
</reference>
<proteinExistence type="predicted"/>
<dbReference type="AlphaFoldDB" id="A0AAX0U3W3"/>
<comment type="caution">
    <text evidence="1">The sequence shown here is derived from an EMBL/GenBank/DDBJ whole genome shotgun (WGS) entry which is preliminary data.</text>
</comment>
<evidence type="ECO:0000313" key="2">
    <source>
        <dbReference type="Proteomes" id="UP000231878"/>
    </source>
</evidence>
<dbReference type="EMBL" id="PHRB01000035">
    <property type="protein sequence ID" value="PJO63125.1"/>
    <property type="molecule type" value="Genomic_DNA"/>
</dbReference>
<name>A0AAX0U3W3_BURPE</name>
<evidence type="ECO:0000313" key="1">
    <source>
        <dbReference type="EMBL" id="PJO63125.1"/>
    </source>
</evidence>
<gene>
    <name evidence="1" type="ORF">CWD88_27435</name>
</gene>
<dbReference type="Proteomes" id="UP000231878">
    <property type="component" value="Unassembled WGS sequence"/>
</dbReference>
<organism evidence="1 2">
    <name type="scientific">Burkholderia pseudomallei</name>
    <name type="common">Pseudomonas pseudomallei</name>
    <dbReference type="NCBI Taxonomy" id="28450"/>
    <lineage>
        <taxon>Bacteria</taxon>
        <taxon>Pseudomonadati</taxon>
        <taxon>Pseudomonadota</taxon>
        <taxon>Betaproteobacteria</taxon>
        <taxon>Burkholderiales</taxon>
        <taxon>Burkholderiaceae</taxon>
        <taxon>Burkholderia</taxon>
        <taxon>pseudomallei group</taxon>
    </lineage>
</organism>
<protein>
    <submittedName>
        <fullName evidence="1">Uncharacterized protein</fullName>
    </submittedName>
</protein>
<accession>A0AAX0U3W3</accession>